<evidence type="ECO:0000313" key="4">
    <source>
        <dbReference type="Proteomes" id="UP001330434"/>
    </source>
</evidence>
<feature type="compositionally biased region" description="Low complexity" evidence="1">
    <location>
        <begin position="32"/>
        <end position="44"/>
    </location>
</feature>
<dbReference type="Proteomes" id="UP001330434">
    <property type="component" value="Chromosome"/>
</dbReference>
<dbReference type="EMBL" id="CP133270">
    <property type="protein sequence ID" value="WVX65839.1"/>
    <property type="molecule type" value="Genomic_DNA"/>
</dbReference>
<reference evidence="3 4" key="1">
    <citation type="journal article" date="2024" name="Environ. Microbiol.">
        <title>Novel evolutionary insights on the interactions of the Holosporales (Alphaproteobacteria) with eukaryotic hosts from comparative genomics.</title>
        <authorList>
            <person name="Giovannini M."/>
            <person name="Petroni G."/>
            <person name="Castelli M."/>
        </authorList>
    </citation>
    <scope>NUCLEOTIDE SEQUENCE [LARGE SCALE GENOMIC DNA]</scope>
    <source>
        <strain evidence="3 4">US_Bl 15I1</strain>
    </source>
</reference>
<sequence length="173" mass="19527">MKVFKSIFIIFLGLLFLNGPQSAIAGHKKHNSSTTEPTSSITPPQKQNLVKEEEKKDEISIRIDNKTEEHHSDPSSPKLLKVEMSEEEFEKKYFQTCSKFSFLMTRIAKGTQYISFFGSTILTMVTVFANTEPTTTRWVSVGNFVLEIAGFVGFGIEVYTNNFLQEAKEKGGK</sequence>
<protein>
    <submittedName>
        <fullName evidence="3">Uncharacterized protein</fullName>
    </submittedName>
</protein>
<feature type="region of interest" description="Disordered" evidence="1">
    <location>
        <begin position="26"/>
        <end position="79"/>
    </location>
</feature>
<evidence type="ECO:0000313" key="3">
    <source>
        <dbReference type="EMBL" id="WVX65839.1"/>
    </source>
</evidence>
<accession>A0ABZ2BZY0</accession>
<name>A0ABZ2BZY0_9PROT</name>
<organism evidence="3 4">
    <name type="scientific">Candidatus Bealeia paramacronuclearis</name>
    <dbReference type="NCBI Taxonomy" id="1921001"/>
    <lineage>
        <taxon>Bacteria</taxon>
        <taxon>Pseudomonadati</taxon>
        <taxon>Pseudomonadota</taxon>
        <taxon>Alphaproteobacteria</taxon>
        <taxon>Holosporales</taxon>
        <taxon>Holosporaceae</taxon>
        <taxon>Candidatus Bealeia</taxon>
    </lineage>
</organism>
<feature type="chain" id="PRO_5046685052" evidence="2">
    <location>
        <begin position="26"/>
        <end position="173"/>
    </location>
</feature>
<evidence type="ECO:0000256" key="2">
    <source>
        <dbReference type="SAM" id="SignalP"/>
    </source>
</evidence>
<feature type="signal peptide" evidence="2">
    <location>
        <begin position="1"/>
        <end position="25"/>
    </location>
</feature>
<dbReference type="RefSeq" id="WP_331256411.1">
    <property type="nucleotide sequence ID" value="NZ_CP133270.1"/>
</dbReference>
<keyword evidence="2" id="KW-0732">Signal</keyword>
<proteinExistence type="predicted"/>
<keyword evidence="4" id="KW-1185">Reference proteome</keyword>
<evidence type="ECO:0000256" key="1">
    <source>
        <dbReference type="SAM" id="MobiDB-lite"/>
    </source>
</evidence>
<feature type="compositionally biased region" description="Basic and acidic residues" evidence="1">
    <location>
        <begin position="49"/>
        <end position="73"/>
    </location>
</feature>
<gene>
    <name evidence="3" type="ORF">Bealeia1_00005</name>
</gene>